<evidence type="ECO:0000313" key="2">
    <source>
        <dbReference type="EMBL" id="KAJ1347890.1"/>
    </source>
</evidence>
<gene>
    <name evidence="2" type="ORF">KIN20_003058</name>
</gene>
<feature type="transmembrane region" description="Helical" evidence="1">
    <location>
        <begin position="61"/>
        <end position="79"/>
    </location>
</feature>
<reference evidence="2" key="1">
    <citation type="submission" date="2021-06" db="EMBL/GenBank/DDBJ databases">
        <title>Parelaphostrongylus tenuis whole genome reference sequence.</title>
        <authorList>
            <person name="Garwood T.J."/>
            <person name="Larsen P.A."/>
            <person name="Fountain-Jones N.M."/>
            <person name="Garbe J.R."/>
            <person name="Macchietto M.G."/>
            <person name="Kania S.A."/>
            <person name="Gerhold R.W."/>
            <person name="Richards J.E."/>
            <person name="Wolf T.M."/>
        </authorList>
    </citation>
    <scope>NUCLEOTIDE SEQUENCE</scope>
    <source>
        <strain evidence="2">MNPRO001-30</strain>
        <tissue evidence="2">Meninges</tissue>
    </source>
</reference>
<evidence type="ECO:0000313" key="3">
    <source>
        <dbReference type="Proteomes" id="UP001196413"/>
    </source>
</evidence>
<organism evidence="2 3">
    <name type="scientific">Parelaphostrongylus tenuis</name>
    <name type="common">Meningeal worm</name>
    <dbReference type="NCBI Taxonomy" id="148309"/>
    <lineage>
        <taxon>Eukaryota</taxon>
        <taxon>Metazoa</taxon>
        <taxon>Ecdysozoa</taxon>
        <taxon>Nematoda</taxon>
        <taxon>Chromadorea</taxon>
        <taxon>Rhabditida</taxon>
        <taxon>Rhabditina</taxon>
        <taxon>Rhabditomorpha</taxon>
        <taxon>Strongyloidea</taxon>
        <taxon>Metastrongylidae</taxon>
        <taxon>Parelaphostrongylus</taxon>
    </lineage>
</organism>
<dbReference type="Proteomes" id="UP001196413">
    <property type="component" value="Unassembled WGS sequence"/>
</dbReference>
<name>A0AAD5QH61_PARTN</name>
<keyword evidence="3" id="KW-1185">Reference proteome</keyword>
<keyword evidence="1" id="KW-0812">Transmembrane</keyword>
<keyword evidence="1" id="KW-1133">Transmembrane helix</keyword>
<keyword evidence="1" id="KW-0472">Membrane</keyword>
<evidence type="ECO:0000256" key="1">
    <source>
        <dbReference type="SAM" id="Phobius"/>
    </source>
</evidence>
<comment type="caution">
    <text evidence="2">The sequence shown here is derived from an EMBL/GenBank/DDBJ whole genome shotgun (WGS) entry which is preliminary data.</text>
</comment>
<proteinExistence type="predicted"/>
<sequence>MEAEANHAVKRLFPLVKTIPVGSSWATWRNTSKAQNILNQQCLCNIGKYLLFSYLSVVDKSFIRIFLNTVTTNSIILYLSRSRRFKKTFGSFEQKR</sequence>
<accession>A0AAD5QH61</accession>
<dbReference type="EMBL" id="JAHQIW010000395">
    <property type="protein sequence ID" value="KAJ1347890.1"/>
    <property type="molecule type" value="Genomic_DNA"/>
</dbReference>
<protein>
    <submittedName>
        <fullName evidence="2">Uncharacterized protein</fullName>
    </submittedName>
</protein>
<dbReference type="AlphaFoldDB" id="A0AAD5QH61"/>